<dbReference type="InterPro" id="IPR009042">
    <property type="entry name" value="RNA_pol_sigma70_r1_2"/>
</dbReference>
<dbReference type="EMBL" id="BIFR01000002">
    <property type="protein sequence ID" value="GCE15318.1"/>
    <property type="molecule type" value="Genomic_DNA"/>
</dbReference>
<dbReference type="InterPro" id="IPR050239">
    <property type="entry name" value="Sigma-70_RNA_pol_init_factors"/>
</dbReference>
<dbReference type="PROSITE" id="PS00715">
    <property type="entry name" value="SIGMA70_1"/>
    <property type="match status" value="1"/>
</dbReference>
<dbReference type="InterPro" id="IPR000943">
    <property type="entry name" value="RNA_pol_sigma70"/>
</dbReference>
<evidence type="ECO:0000256" key="3">
    <source>
        <dbReference type="ARBA" id="ARBA00023125"/>
    </source>
</evidence>
<dbReference type="InterPro" id="IPR007630">
    <property type="entry name" value="RNA_pol_sigma70_r4"/>
</dbReference>
<name>A0A402A8A3_9CHLR</name>
<comment type="caution">
    <text evidence="6">The sequence shown here is derived from an EMBL/GenBank/DDBJ whole genome shotgun (WGS) entry which is preliminary data.</text>
</comment>
<dbReference type="SUPFAM" id="SSF88946">
    <property type="entry name" value="Sigma2 domain of RNA polymerase sigma factors"/>
    <property type="match status" value="1"/>
</dbReference>
<dbReference type="Pfam" id="PF00140">
    <property type="entry name" value="Sigma70_r1_2"/>
    <property type="match status" value="1"/>
</dbReference>
<organism evidence="6 7">
    <name type="scientific">Tengunoibacter tsumagoiensis</name>
    <dbReference type="NCBI Taxonomy" id="2014871"/>
    <lineage>
        <taxon>Bacteria</taxon>
        <taxon>Bacillati</taxon>
        <taxon>Chloroflexota</taxon>
        <taxon>Ktedonobacteria</taxon>
        <taxon>Ktedonobacterales</taxon>
        <taxon>Dictyobacteraceae</taxon>
        <taxon>Tengunoibacter</taxon>
    </lineage>
</organism>
<dbReference type="Pfam" id="PF04539">
    <property type="entry name" value="Sigma70_r3"/>
    <property type="match status" value="1"/>
</dbReference>
<evidence type="ECO:0000256" key="4">
    <source>
        <dbReference type="ARBA" id="ARBA00023163"/>
    </source>
</evidence>
<keyword evidence="2" id="KW-0731">Sigma factor</keyword>
<dbReference type="Pfam" id="PF04542">
    <property type="entry name" value="Sigma70_r2"/>
    <property type="match status" value="1"/>
</dbReference>
<keyword evidence="3" id="KW-0238">DNA-binding</keyword>
<dbReference type="InterPro" id="IPR013325">
    <property type="entry name" value="RNA_pol_sigma_r2"/>
</dbReference>
<dbReference type="Gene3D" id="1.10.10.10">
    <property type="entry name" value="Winged helix-like DNA-binding domain superfamily/Winged helix DNA-binding domain"/>
    <property type="match status" value="2"/>
</dbReference>
<keyword evidence="7" id="KW-1185">Reference proteome</keyword>
<evidence type="ECO:0000256" key="2">
    <source>
        <dbReference type="ARBA" id="ARBA00023082"/>
    </source>
</evidence>
<dbReference type="InterPro" id="IPR013324">
    <property type="entry name" value="RNA_pol_sigma_r3/r4-like"/>
</dbReference>
<dbReference type="InterPro" id="IPR007627">
    <property type="entry name" value="RNA_pol_sigma70_r2"/>
</dbReference>
<dbReference type="InterPro" id="IPR007624">
    <property type="entry name" value="RNA_pol_sigma70_r3"/>
</dbReference>
<dbReference type="Pfam" id="PF04545">
    <property type="entry name" value="Sigma70_r4"/>
    <property type="match status" value="1"/>
</dbReference>
<feature type="domain" description="RNA polymerase sigma-70" evidence="5">
    <location>
        <begin position="76"/>
        <end position="89"/>
    </location>
</feature>
<proteinExistence type="predicted"/>
<dbReference type="PANTHER" id="PTHR30603:SF47">
    <property type="entry name" value="RNA POLYMERASE SIGMA FACTOR SIGD, CHLOROPLASTIC"/>
    <property type="match status" value="1"/>
</dbReference>
<evidence type="ECO:0000259" key="5">
    <source>
        <dbReference type="PROSITE" id="PS00715"/>
    </source>
</evidence>
<dbReference type="PRINTS" id="PR00046">
    <property type="entry name" value="SIGMA70FCT"/>
</dbReference>
<dbReference type="GO" id="GO:0006352">
    <property type="term" value="P:DNA-templated transcription initiation"/>
    <property type="evidence" value="ECO:0007669"/>
    <property type="project" value="InterPro"/>
</dbReference>
<dbReference type="GO" id="GO:0016987">
    <property type="term" value="F:sigma factor activity"/>
    <property type="evidence" value="ECO:0007669"/>
    <property type="project" value="UniProtKB-KW"/>
</dbReference>
<evidence type="ECO:0000313" key="6">
    <source>
        <dbReference type="EMBL" id="GCE15318.1"/>
    </source>
</evidence>
<evidence type="ECO:0000313" key="7">
    <source>
        <dbReference type="Proteomes" id="UP000287352"/>
    </source>
</evidence>
<evidence type="ECO:0000256" key="1">
    <source>
        <dbReference type="ARBA" id="ARBA00023015"/>
    </source>
</evidence>
<accession>A0A402A8A3</accession>
<dbReference type="AlphaFoldDB" id="A0A402A8A3"/>
<gene>
    <name evidence="6" type="ORF">KTT_51770</name>
</gene>
<protein>
    <recommendedName>
        <fullName evidence="5">RNA polymerase sigma-70 domain-containing protein</fullName>
    </recommendedName>
</protein>
<dbReference type="GO" id="GO:0003677">
    <property type="term" value="F:DNA binding"/>
    <property type="evidence" value="ECO:0007669"/>
    <property type="project" value="UniProtKB-KW"/>
</dbReference>
<keyword evidence="4" id="KW-0804">Transcription</keyword>
<dbReference type="NCBIfam" id="TIGR02937">
    <property type="entry name" value="sigma70-ECF"/>
    <property type="match status" value="1"/>
</dbReference>
<reference evidence="7" key="1">
    <citation type="submission" date="2018-12" db="EMBL/GenBank/DDBJ databases">
        <title>Tengunoibacter tsumagoiensis gen. nov., sp. nov., Dictyobacter kobayashii sp. nov., D. alpinus sp. nov., and D. joshuensis sp. nov. and description of Dictyobacteraceae fam. nov. within the order Ktedonobacterales isolated from Tengu-no-mugimeshi.</title>
        <authorList>
            <person name="Wang C.M."/>
            <person name="Zheng Y."/>
            <person name="Sakai Y."/>
            <person name="Toyoda A."/>
            <person name="Minakuchi Y."/>
            <person name="Abe K."/>
            <person name="Yokota A."/>
            <person name="Yabe S."/>
        </authorList>
    </citation>
    <scope>NUCLEOTIDE SEQUENCE [LARGE SCALE GENOMIC DNA]</scope>
    <source>
        <strain evidence="7">Uno3</strain>
    </source>
</reference>
<keyword evidence="1" id="KW-0805">Transcription regulation</keyword>
<dbReference type="Proteomes" id="UP000287352">
    <property type="component" value="Unassembled WGS sequence"/>
</dbReference>
<dbReference type="InterPro" id="IPR036388">
    <property type="entry name" value="WH-like_DNA-bd_sf"/>
</dbReference>
<dbReference type="InterPro" id="IPR014284">
    <property type="entry name" value="RNA_pol_sigma-70_dom"/>
</dbReference>
<sequence>MNNSQSMTASDDMLRLYMKDVQHYPLLTEAQEYALAKKAANGDRAAMNALTEGNLRLVVDTAFKFAPYVPSHMLMDLIQEGNLGLMRAVELFDYTRGYRFSTFGYWRILQRMQRYVYAAKLPVHLAARAAADLVTAKRFYHSLSDTLGRNPTIGELSYASHIPEDRITLIYSWLKTTYHSLDTPLGADDTRTYYDFLIDPEDAYSAIEDEMDMRIQIASFLELLPAKERKIVEMYYGLNGEAPCMNCGPIAQSFQVTRQRIQQQHKSAIKRIQAHVALVSSEIRASTSVTAALSVIP</sequence>
<dbReference type="OrthoDB" id="9809557at2"/>
<dbReference type="SUPFAM" id="SSF88659">
    <property type="entry name" value="Sigma3 and sigma4 domains of RNA polymerase sigma factors"/>
    <property type="match status" value="2"/>
</dbReference>
<dbReference type="Gene3D" id="1.20.120.1810">
    <property type="match status" value="1"/>
</dbReference>
<dbReference type="PANTHER" id="PTHR30603">
    <property type="entry name" value="RNA POLYMERASE SIGMA FACTOR RPO"/>
    <property type="match status" value="1"/>
</dbReference>
<dbReference type="RefSeq" id="WP_126582799.1">
    <property type="nucleotide sequence ID" value="NZ_BIFR01000002.1"/>
</dbReference>